<feature type="transmembrane region" description="Helical" evidence="1">
    <location>
        <begin position="70"/>
        <end position="86"/>
    </location>
</feature>
<keyword evidence="1" id="KW-0472">Membrane</keyword>
<feature type="transmembrane region" description="Helical" evidence="1">
    <location>
        <begin position="32"/>
        <end position="50"/>
    </location>
</feature>
<dbReference type="EMBL" id="DAAUQX010000064">
    <property type="protein sequence ID" value="HAF2130482.1"/>
    <property type="molecule type" value="Genomic_DNA"/>
</dbReference>
<name>A0A743P3T7_SALER</name>
<evidence type="ECO:0000313" key="2">
    <source>
        <dbReference type="EMBL" id="HAF2130482.1"/>
    </source>
</evidence>
<protein>
    <submittedName>
        <fullName evidence="2">Uncharacterized protein</fullName>
    </submittedName>
</protein>
<gene>
    <name evidence="2" type="ORF">G9F27_004777</name>
</gene>
<dbReference type="AlphaFoldDB" id="A0A743P3T7"/>
<sequence length="137" mass="15913">MMKTPFLISVVSGARRAGRWLRHGSAVSFRVILWGVLLSMLVMLLVAIVLRDPQGDAVRQWLFHARWSLLAWRMVLYGILAGFWVWPGELRRWYLKQLRASGHPNPQFALFRTEIILVLLIALSEYNTWTQVPEETP</sequence>
<feature type="transmembrane region" description="Helical" evidence="1">
    <location>
        <begin position="106"/>
        <end position="123"/>
    </location>
</feature>
<accession>A0A743P3T7</accession>
<evidence type="ECO:0000256" key="1">
    <source>
        <dbReference type="SAM" id="Phobius"/>
    </source>
</evidence>
<reference evidence="2" key="2">
    <citation type="submission" date="2020-02" db="EMBL/GenBank/DDBJ databases">
        <authorList>
            <consortium name="NCBI Pathogen Detection Project"/>
        </authorList>
    </citation>
    <scope>NUCLEOTIDE SEQUENCE</scope>
    <source>
        <strain evidence="2">MA.CK_00/00001968</strain>
    </source>
</reference>
<keyword evidence="1" id="KW-1133">Transmembrane helix</keyword>
<keyword evidence="1" id="KW-0812">Transmembrane</keyword>
<comment type="caution">
    <text evidence="2">The sequence shown here is derived from an EMBL/GenBank/DDBJ whole genome shotgun (WGS) entry which is preliminary data.</text>
</comment>
<reference evidence="2" key="1">
    <citation type="journal article" date="2018" name="Genome Biol.">
        <title>SKESA: strategic k-mer extension for scrupulous assemblies.</title>
        <authorList>
            <person name="Souvorov A."/>
            <person name="Agarwala R."/>
            <person name="Lipman D.J."/>
        </authorList>
    </citation>
    <scope>NUCLEOTIDE SEQUENCE</scope>
    <source>
        <strain evidence="2">MA.CK_00/00001968</strain>
    </source>
</reference>
<proteinExistence type="predicted"/>
<organism evidence="2">
    <name type="scientific">Salmonella enterica</name>
    <name type="common">Salmonella choleraesuis</name>
    <dbReference type="NCBI Taxonomy" id="28901"/>
    <lineage>
        <taxon>Bacteria</taxon>
        <taxon>Pseudomonadati</taxon>
        <taxon>Pseudomonadota</taxon>
        <taxon>Gammaproteobacteria</taxon>
        <taxon>Enterobacterales</taxon>
        <taxon>Enterobacteriaceae</taxon>
        <taxon>Salmonella</taxon>
    </lineage>
</organism>